<dbReference type="NCBIfam" id="TIGR00237">
    <property type="entry name" value="xseA"/>
    <property type="match status" value="1"/>
</dbReference>
<evidence type="ECO:0000256" key="3">
    <source>
        <dbReference type="ARBA" id="ARBA00022801"/>
    </source>
</evidence>
<dbReference type="AlphaFoldDB" id="A0A382CNN9"/>
<dbReference type="CDD" id="cd04489">
    <property type="entry name" value="ExoVII_LU_OBF"/>
    <property type="match status" value="1"/>
</dbReference>
<gene>
    <name evidence="9" type="ORF">METZ01_LOCUS180323</name>
</gene>
<feature type="domain" description="Exonuclease VII large subunit C-terminal" evidence="7">
    <location>
        <begin position="133"/>
        <end position="447"/>
    </location>
</feature>
<dbReference type="InterPro" id="IPR003753">
    <property type="entry name" value="Exonuc_VII_L"/>
</dbReference>
<proteinExistence type="inferred from homology"/>
<dbReference type="GO" id="GO:0008855">
    <property type="term" value="F:exodeoxyribonuclease VII activity"/>
    <property type="evidence" value="ECO:0007669"/>
    <property type="project" value="InterPro"/>
</dbReference>
<evidence type="ECO:0000256" key="6">
    <source>
        <dbReference type="SAM" id="MobiDB-lite"/>
    </source>
</evidence>
<dbReference type="Pfam" id="PF02601">
    <property type="entry name" value="Exonuc_VII_L"/>
    <property type="match status" value="1"/>
</dbReference>
<evidence type="ECO:0000256" key="4">
    <source>
        <dbReference type="ARBA" id="ARBA00022839"/>
    </source>
</evidence>
<organism evidence="9">
    <name type="scientific">marine metagenome</name>
    <dbReference type="NCBI Taxonomy" id="408172"/>
    <lineage>
        <taxon>unclassified sequences</taxon>
        <taxon>metagenomes</taxon>
        <taxon>ecological metagenomes</taxon>
    </lineage>
</organism>
<dbReference type="Pfam" id="PF13742">
    <property type="entry name" value="tRNA_anti_2"/>
    <property type="match status" value="1"/>
</dbReference>
<feature type="region of interest" description="Disordered" evidence="6">
    <location>
        <begin position="458"/>
        <end position="481"/>
    </location>
</feature>
<dbReference type="GO" id="GO:0003676">
    <property type="term" value="F:nucleic acid binding"/>
    <property type="evidence" value="ECO:0007669"/>
    <property type="project" value="InterPro"/>
</dbReference>
<dbReference type="PANTHER" id="PTHR30008:SF0">
    <property type="entry name" value="EXODEOXYRIBONUCLEASE 7 LARGE SUBUNIT"/>
    <property type="match status" value="1"/>
</dbReference>
<evidence type="ECO:0000256" key="5">
    <source>
        <dbReference type="SAM" id="Coils"/>
    </source>
</evidence>
<dbReference type="PANTHER" id="PTHR30008">
    <property type="entry name" value="EXODEOXYRIBONUCLEASE 7 LARGE SUBUNIT"/>
    <property type="match status" value="1"/>
</dbReference>
<feature type="domain" description="OB-fold nucleic acid binding" evidence="8">
    <location>
        <begin position="17"/>
        <end position="110"/>
    </location>
</feature>
<name>A0A382CNN9_9ZZZZ</name>
<dbReference type="HAMAP" id="MF_00378">
    <property type="entry name" value="Exonuc_7_L"/>
    <property type="match status" value="1"/>
</dbReference>
<protein>
    <submittedName>
        <fullName evidence="9">Uncharacterized protein</fullName>
    </submittedName>
</protein>
<dbReference type="EMBL" id="UINC01035289">
    <property type="protein sequence ID" value="SVB27469.1"/>
    <property type="molecule type" value="Genomic_DNA"/>
</dbReference>
<evidence type="ECO:0000256" key="1">
    <source>
        <dbReference type="ARBA" id="ARBA00022490"/>
    </source>
</evidence>
<dbReference type="GO" id="GO:0006308">
    <property type="term" value="P:DNA catabolic process"/>
    <property type="evidence" value="ECO:0007669"/>
    <property type="project" value="InterPro"/>
</dbReference>
<evidence type="ECO:0000259" key="7">
    <source>
        <dbReference type="Pfam" id="PF02601"/>
    </source>
</evidence>
<feature type="compositionally biased region" description="Basic and acidic residues" evidence="6">
    <location>
        <begin position="463"/>
        <end position="481"/>
    </location>
</feature>
<reference evidence="9" key="1">
    <citation type="submission" date="2018-05" db="EMBL/GenBank/DDBJ databases">
        <authorList>
            <person name="Lanie J.A."/>
            <person name="Ng W.-L."/>
            <person name="Kazmierczak K.M."/>
            <person name="Andrzejewski T.M."/>
            <person name="Davidsen T.M."/>
            <person name="Wayne K.J."/>
            <person name="Tettelin H."/>
            <person name="Glass J.I."/>
            <person name="Rusch D."/>
            <person name="Podicherti R."/>
            <person name="Tsui H.-C.T."/>
            <person name="Winkler M.E."/>
        </authorList>
    </citation>
    <scope>NUCLEOTIDE SEQUENCE</scope>
</reference>
<keyword evidence="1" id="KW-0963">Cytoplasm</keyword>
<dbReference type="GO" id="GO:0009318">
    <property type="term" value="C:exodeoxyribonuclease VII complex"/>
    <property type="evidence" value="ECO:0007669"/>
    <property type="project" value="InterPro"/>
</dbReference>
<dbReference type="InterPro" id="IPR025824">
    <property type="entry name" value="OB-fold_nuc-bd_dom"/>
</dbReference>
<keyword evidence="5" id="KW-0175">Coiled coil</keyword>
<evidence type="ECO:0000313" key="9">
    <source>
        <dbReference type="EMBL" id="SVB27469.1"/>
    </source>
</evidence>
<evidence type="ECO:0000259" key="8">
    <source>
        <dbReference type="Pfam" id="PF13742"/>
    </source>
</evidence>
<accession>A0A382CNN9</accession>
<feature type="coiled-coil region" evidence="5">
    <location>
        <begin position="319"/>
        <end position="346"/>
    </location>
</feature>
<keyword evidence="3" id="KW-0378">Hydrolase</keyword>
<keyword evidence="4" id="KW-0269">Exonuclease</keyword>
<evidence type="ECO:0000256" key="2">
    <source>
        <dbReference type="ARBA" id="ARBA00022722"/>
    </source>
</evidence>
<keyword evidence="2" id="KW-0540">Nuclease</keyword>
<dbReference type="InterPro" id="IPR020579">
    <property type="entry name" value="Exonuc_VII_lsu_C"/>
</dbReference>
<sequence length="481" mass="52560">MTDMPPNSDYKDNKPEYTVSELSQALKLTVEEAFSQVRVRGEISRLTLARSGHMYLTLKDENAVLDGVCWRGTVSRLSISPADGLEVIATGRLSTYSGRSSYQIVIEQMEVAGEGALLKLLEDRRRKLLAEGLFDEERKRPLPYIPEVIGVVTSPTGAVIRDILNRLRERFPRRVLVWPTNVQGEGAAEQIASAIDGFNKLVSDGELLKPDLIIVARGGGSLEDLWAFNEELVVRATAASKIPIISAVGHETDVTLIDFASDRRASTPTAAAEIAVPVRAELTEKSGNMGARLLPAIQRQLDFFGKEIEGLGRAIPLPLRWIEAEVQRLDDRADRLEITKTNLFNELMGLIREVSGGLVNPKQQLLHKNDKLMATARAWHRGLAGVIKHKLNELDKAGLILEGASYQRILESGFALVTDQSGKTVSAVDVSSGAKLGIRFFDGDVHVEVKSGIGAKTASKSSLDLKKPSKNGDEDAQGKLI</sequence>